<feature type="domain" description="Enoyl reductase (ER)" evidence="11">
    <location>
        <begin position="8"/>
        <end position="320"/>
    </location>
</feature>
<dbReference type="SUPFAM" id="SSF51735">
    <property type="entry name" value="NAD(P)-binding Rossmann-fold domains"/>
    <property type="match status" value="1"/>
</dbReference>
<evidence type="ECO:0000256" key="2">
    <source>
        <dbReference type="ARBA" id="ARBA00022516"/>
    </source>
</evidence>
<keyword evidence="7" id="KW-0443">Lipid metabolism</keyword>
<keyword evidence="6" id="KW-0560">Oxidoreductase</keyword>
<dbReference type="Proteomes" id="UP001548590">
    <property type="component" value="Unassembled WGS sequence"/>
</dbReference>
<proteinExistence type="inferred from homology"/>
<dbReference type="PANTHER" id="PTHR43981">
    <property type="entry name" value="ENOYL-[ACYL-CARRIER-PROTEIN] REDUCTASE, MITOCHONDRIAL"/>
    <property type="match status" value="1"/>
</dbReference>
<dbReference type="EMBL" id="JBEWLZ010000002">
    <property type="protein sequence ID" value="MET1489044.1"/>
    <property type="molecule type" value="Genomic_DNA"/>
</dbReference>
<dbReference type="InterPro" id="IPR020843">
    <property type="entry name" value="ER"/>
</dbReference>
<accession>A0ABV2CMA4</accession>
<dbReference type="RefSeq" id="WP_345924161.1">
    <property type="nucleotide sequence ID" value="NZ_JBDIVF010000001.1"/>
</dbReference>
<comment type="caution">
    <text evidence="12">The sequence shown here is derived from an EMBL/GenBank/DDBJ whole genome shotgun (WGS) entry which is preliminary data.</text>
</comment>
<name>A0ABV2CMA4_9RHOO</name>
<keyword evidence="5" id="KW-0809">Transit peptide</keyword>
<keyword evidence="3" id="KW-0276">Fatty acid metabolism</keyword>
<evidence type="ECO:0000256" key="9">
    <source>
        <dbReference type="ARBA" id="ARBA00038963"/>
    </source>
</evidence>
<dbReference type="InterPro" id="IPR013154">
    <property type="entry name" value="ADH-like_N"/>
</dbReference>
<dbReference type="EC" id="1.3.1.104" evidence="9"/>
<evidence type="ECO:0000313" key="13">
    <source>
        <dbReference type="Proteomes" id="UP001548590"/>
    </source>
</evidence>
<gene>
    <name evidence="12" type="ORF">ABVT11_04350</name>
</gene>
<comment type="similarity">
    <text evidence="1">Belongs to the zinc-containing alcohol dehydrogenase family. Quinone oxidoreductase subfamily.</text>
</comment>
<keyword evidence="2" id="KW-0444">Lipid biosynthesis</keyword>
<organism evidence="12 13">
    <name type="scientific">Uliginosibacterium paludis</name>
    <dbReference type="NCBI Taxonomy" id="1615952"/>
    <lineage>
        <taxon>Bacteria</taxon>
        <taxon>Pseudomonadati</taxon>
        <taxon>Pseudomonadota</taxon>
        <taxon>Betaproteobacteria</taxon>
        <taxon>Rhodocyclales</taxon>
        <taxon>Zoogloeaceae</taxon>
        <taxon>Uliginosibacterium</taxon>
    </lineage>
</organism>
<evidence type="ECO:0000256" key="8">
    <source>
        <dbReference type="ARBA" id="ARBA00023160"/>
    </source>
</evidence>
<evidence type="ECO:0000256" key="10">
    <source>
        <dbReference type="ARBA" id="ARBA00048843"/>
    </source>
</evidence>
<comment type="catalytic activity">
    <reaction evidence="10">
        <text>a 2,3-saturated acyl-[ACP] + NADP(+) = a (2E)-enoyl-[ACP] + NADPH + H(+)</text>
        <dbReference type="Rhea" id="RHEA:22564"/>
        <dbReference type="Rhea" id="RHEA-COMP:9925"/>
        <dbReference type="Rhea" id="RHEA-COMP:9926"/>
        <dbReference type="ChEBI" id="CHEBI:15378"/>
        <dbReference type="ChEBI" id="CHEBI:57783"/>
        <dbReference type="ChEBI" id="CHEBI:58349"/>
        <dbReference type="ChEBI" id="CHEBI:78784"/>
        <dbReference type="ChEBI" id="CHEBI:78785"/>
        <dbReference type="EC" id="1.3.1.104"/>
    </reaction>
</comment>
<keyword evidence="8" id="KW-0275">Fatty acid biosynthesis</keyword>
<evidence type="ECO:0000256" key="6">
    <source>
        <dbReference type="ARBA" id="ARBA00023002"/>
    </source>
</evidence>
<evidence type="ECO:0000256" key="3">
    <source>
        <dbReference type="ARBA" id="ARBA00022832"/>
    </source>
</evidence>
<keyword evidence="13" id="KW-1185">Reference proteome</keyword>
<dbReference type="InterPro" id="IPR036291">
    <property type="entry name" value="NAD(P)-bd_dom_sf"/>
</dbReference>
<sequence length="325" mass="33910">MQYESFGKPAEVLALAERALPAPGLGEVRVRGLMAAIHNHDLLTVRGVYGDKPPLPALAGSEGLGIVDAVGEGVSGFMPGQRVAASSVRGTWAEYFVAPASMLIALPDEIPDELATQLLAMPLSALMLLEFMEVKPGQWVVQNAASGAVGKALAMLGRARGVKVLSLVRSDESAAELHALGIPDVLSTAALDWKERARALIGDGHVAAAAESVGGKAAADLVELLGERGTLVAFGNMSGEPMAIPAGALIYRQATIKGFWGSKTSREMSRENKLRLVGELVELALGGGLRLPVEAVFDLADIREAAKAALTPGRKGKVLLRTGTR</sequence>
<evidence type="ECO:0000256" key="4">
    <source>
        <dbReference type="ARBA" id="ARBA00022857"/>
    </source>
</evidence>
<dbReference type="InterPro" id="IPR013149">
    <property type="entry name" value="ADH-like_C"/>
</dbReference>
<evidence type="ECO:0000313" key="12">
    <source>
        <dbReference type="EMBL" id="MET1489044.1"/>
    </source>
</evidence>
<keyword evidence="4" id="KW-0521">NADP</keyword>
<dbReference type="CDD" id="cd08292">
    <property type="entry name" value="ETR_like_2"/>
    <property type="match status" value="1"/>
</dbReference>
<evidence type="ECO:0000256" key="7">
    <source>
        <dbReference type="ARBA" id="ARBA00023098"/>
    </source>
</evidence>
<dbReference type="Pfam" id="PF08240">
    <property type="entry name" value="ADH_N"/>
    <property type="match status" value="1"/>
</dbReference>
<dbReference type="SUPFAM" id="SSF50129">
    <property type="entry name" value="GroES-like"/>
    <property type="match status" value="1"/>
</dbReference>
<dbReference type="Gene3D" id="3.90.180.10">
    <property type="entry name" value="Medium-chain alcohol dehydrogenases, catalytic domain"/>
    <property type="match status" value="1"/>
</dbReference>
<dbReference type="InterPro" id="IPR051034">
    <property type="entry name" value="Mito_Enoyl-ACP_Reductase"/>
</dbReference>
<evidence type="ECO:0000259" key="11">
    <source>
        <dbReference type="SMART" id="SM00829"/>
    </source>
</evidence>
<dbReference type="SMART" id="SM00829">
    <property type="entry name" value="PKS_ER"/>
    <property type="match status" value="1"/>
</dbReference>
<dbReference type="Gene3D" id="3.40.50.720">
    <property type="entry name" value="NAD(P)-binding Rossmann-like Domain"/>
    <property type="match status" value="1"/>
</dbReference>
<evidence type="ECO:0000256" key="5">
    <source>
        <dbReference type="ARBA" id="ARBA00022946"/>
    </source>
</evidence>
<dbReference type="Pfam" id="PF00107">
    <property type="entry name" value="ADH_zinc_N"/>
    <property type="match status" value="1"/>
</dbReference>
<evidence type="ECO:0000256" key="1">
    <source>
        <dbReference type="ARBA" id="ARBA00010371"/>
    </source>
</evidence>
<dbReference type="PANTHER" id="PTHR43981:SF2">
    <property type="entry name" value="ENOYL-[ACYL-CARRIER-PROTEIN] REDUCTASE, MITOCHONDRIAL"/>
    <property type="match status" value="1"/>
</dbReference>
<protein>
    <recommendedName>
        <fullName evidence="9">enoyl-[acyl-carrier-protein] reductase</fullName>
        <ecNumber evidence="9">1.3.1.104</ecNumber>
    </recommendedName>
</protein>
<reference evidence="12 13" key="1">
    <citation type="submission" date="2024-07" db="EMBL/GenBank/DDBJ databases">
        <title>Uliginosibacterium paludis KCTC:42655.</title>
        <authorList>
            <person name="Kim M.K."/>
        </authorList>
    </citation>
    <scope>NUCLEOTIDE SEQUENCE [LARGE SCALE GENOMIC DNA]</scope>
    <source>
        <strain evidence="12 13">KCTC 42655</strain>
    </source>
</reference>
<dbReference type="InterPro" id="IPR011032">
    <property type="entry name" value="GroES-like_sf"/>
</dbReference>